<proteinExistence type="predicted"/>
<gene>
    <name evidence="1" type="ORF">METZ01_LOCUS74001</name>
</gene>
<organism evidence="1">
    <name type="scientific">marine metagenome</name>
    <dbReference type="NCBI Taxonomy" id="408172"/>
    <lineage>
        <taxon>unclassified sequences</taxon>
        <taxon>metagenomes</taxon>
        <taxon>ecological metagenomes</taxon>
    </lineage>
</organism>
<feature type="non-terminal residue" evidence="1">
    <location>
        <position position="1"/>
    </location>
</feature>
<accession>A0A381U1K8</accession>
<name>A0A381U1K8_9ZZZZ</name>
<dbReference type="EMBL" id="UINC01005409">
    <property type="protein sequence ID" value="SVA21147.1"/>
    <property type="molecule type" value="Genomic_DNA"/>
</dbReference>
<protein>
    <submittedName>
        <fullName evidence="1">Uncharacterized protein</fullName>
    </submittedName>
</protein>
<dbReference type="AlphaFoldDB" id="A0A381U1K8"/>
<evidence type="ECO:0000313" key="1">
    <source>
        <dbReference type="EMBL" id="SVA21147.1"/>
    </source>
</evidence>
<sequence>VWIKNAFRDYYKPKLRRTLKHEPSQSEMDRRFEEIYSQTNSILLVGINEGVGIQFYEIARFTKEEVDGFRDNPEEYLFSSFGGGWFKLNFYEGPTFIVCVNFKPKGEPKWQHLVTKKSDGPIPS</sequence>
<reference evidence="1" key="1">
    <citation type="submission" date="2018-05" db="EMBL/GenBank/DDBJ databases">
        <authorList>
            <person name="Lanie J.A."/>
            <person name="Ng W.-L."/>
            <person name="Kazmierczak K.M."/>
            <person name="Andrzejewski T.M."/>
            <person name="Davidsen T.M."/>
            <person name="Wayne K.J."/>
            <person name="Tettelin H."/>
            <person name="Glass J.I."/>
            <person name="Rusch D."/>
            <person name="Podicherti R."/>
            <person name="Tsui H.-C.T."/>
            <person name="Winkler M.E."/>
        </authorList>
    </citation>
    <scope>NUCLEOTIDE SEQUENCE</scope>
</reference>